<dbReference type="GO" id="GO:0016757">
    <property type="term" value="F:glycosyltransferase activity"/>
    <property type="evidence" value="ECO:0007669"/>
    <property type="project" value="InterPro"/>
</dbReference>
<evidence type="ECO:0000259" key="1">
    <source>
        <dbReference type="Pfam" id="PF00534"/>
    </source>
</evidence>
<name>A0A0B4N4C4_ECOLX</name>
<reference evidence="2" key="1">
    <citation type="journal article" date="2016" name="PLoS ONE">
        <title>Comparison of O-Antigen Gene Clusters of All O-Serogroups of Escherichia coli and Proposal for Adopting a New Nomenclature for O-Typing.</title>
        <authorList>
            <person name="DebRoy C."/>
            <person name="Fratamico P.M."/>
            <person name="Yan X."/>
            <person name="Baranzoni G."/>
            <person name="Liu Y."/>
            <person name="Needleman D.S."/>
            <person name="Tebbs R."/>
            <person name="O'Connell C.D."/>
            <person name="Allred A."/>
            <person name="Swimley M."/>
            <person name="Mwangi M."/>
            <person name="Kapur V."/>
            <person name="Raygoza Garay J.A."/>
            <person name="Roberts E.L."/>
            <person name="Katani R."/>
        </authorList>
    </citation>
    <scope>NUCLEOTIDE SEQUENCE</scope>
    <source>
        <strain evidence="2">P 2a</strain>
    </source>
</reference>
<feature type="domain" description="Glycosyl transferase family 1" evidence="1">
    <location>
        <begin position="173"/>
        <end position="302"/>
    </location>
</feature>
<dbReference type="AlphaFoldDB" id="A0A0B4N4C4"/>
<dbReference type="Pfam" id="PF00534">
    <property type="entry name" value="Glycos_transf_1"/>
    <property type="match status" value="1"/>
</dbReference>
<accession>A0A0B4N4C4</accession>
<dbReference type="SUPFAM" id="SSF53756">
    <property type="entry name" value="UDP-Glycosyltransferase/glycogen phosphorylase"/>
    <property type="match status" value="1"/>
</dbReference>
<protein>
    <submittedName>
        <fullName evidence="2">Glycosyl transferase group 1</fullName>
    </submittedName>
</protein>
<keyword evidence="2" id="KW-0808">Transferase</keyword>
<dbReference type="Gene3D" id="3.40.50.2000">
    <property type="entry name" value="Glycogen Phosphorylase B"/>
    <property type="match status" value="1"/>
</dbReference>
<sequence length="385" mass="45027">MKVFLRAPRRWVSLLASKLGCESIFENKQMFQKNRSMARNLIQKIFNVWKGSSLPPLEWFIQYDRLYKVGRHIELIVEPGSKIINTKKDYLIYVENSLGLFGYNTRKINSFNIFIFRKILSKSNFKGFVFYSETARSSTRELFKKINLTYLFENNDLGIIYPITPDVNVSEQANVKRDKFKLLFCSSSFNLKGGRELVEAINKSKFKKIIKLILITNLDDSNRSFVNNNDFCEYIKFDLTEQEYIDLCLKADLMIIHPTFFDTHALSLLEGIKCGKPAIATNTFALKEYIEDSKTGRLIENPYEPYDKNGCANFYGVALKHALSISKLPINKEFSNKLANEIDEIIENYDSYLYNCKNSESMFQRFSEREIIFQWNKLFDGLREK</sequence>
<evidence type="ECO:0000313" key="2">
    <source>
        <dbReference type="EMBL" id="AIG62593.1"/>
    </source>
</evidence>
<organism evidence="2">
    <name type="scientific">Escherichia coli</name>
    <dbReference type="NCBI Taxonomy" id="562"/>
    <lineage>
        <taxon>Bacteria</taxon>
        <taxon>Pseudomonadati</taxon>
        <taxon>Pseudomonadota</taxon>
        <taxon>Gammaproteobacteria</taxon>
        <taxon>Enterobacterales</taxon>
        <taxon>Enterobacteriaceae</taxon>
        <taxon>Escherichia</taxon>
    </lineage>
</organism>
<dbReference type="InterPro" id="IPR001296">
    <property type="entry name" value="Glyco_trans_1"/>
</dbReference>
<dbReference type="EMBL" id="KJ755563">
    <property type="protein sequence ID" value="AIG62593.1"/>
    <property type="molecule type" value="Genomic_DNA"/>
</dbReference>
<proteinExistence type="predicted"/>